<evidence type="ECO:0000313" key="2">
    <source>
        <dbReference type="Proteomes" id="UP000318833"/>
    </source>
</evidence>
<organism evidence="1 2">
    <name type="scientific">Aquimarina algiphila</name>
    <dbReference type="NCBI Taxonomy" id="2047982"/>
    <lineage>
        <taxon>Bacteria</taxon>
        <taxon>Pseudomonadati</taxon>
        <taxon>Bacteroidota</taxon>
        <taxon>Flavobacteriia</taxon>
        <taxon>Flavobacteriales</taxon>
        <taxon>Flavobacteriaceae</taxon>
        <taxon>Aquimarina</taxon>
    </lineage>
</organism>
<accession>A0A554VP88</accession>
<dbReference type="Proteomes" id="UP000318833">
    <property type="component" value="Unassembled WGS sequence"/>
</dbReference>
<proteinExistence type="predicted"/>
<gene>
    <name evidence="1" type="ORF">FOF46_05610</name>
</gene>
<protein>
    <recommendedName>
        <fullName evidence="3">HTH domain-containing protein</fullName>
    </recommendedName>
</protein>
<dbReference type="AlphaFoldDB" id="A0A554VP88"/>
<dbReference type="RefSeq" id="WP_143915771.1">
    <property type="nucleotide sequence ID" value="NZ_CANMIK010000008.1"/>
</dbReference>
<evidence type="ECO:0008006" key="3">
    <source>
        <dbReference type="Google" id="ProtNLM"/>
    </source>
</evidence>
<evidence type="ECO:0000313" key="1">
    <source>
        <dbReference type="EMBL" id="TSE10219.1"/>
    </source>
</evidence>
<sequence length="92" mass="10841">MNIIIKHVEIIERIDQFIRLQATGSPEELASRLRISRTKLYRIIDIMKKLNAPIEYDISTQSYVYVEDVGFRFGFYSKEKNINRLSSRISSL</sequence>
<dbReference type="EMBL" id="VLNR01000008">
    <property type="protein sequence ID" value="TSE10219.1"/>
    <property type="molecule type" value="Genomic_DNA"/>
</dbReference>
<comment type="caution">
    <text evidence="1">The sequence shown here is derived from an EMBL/GenBank/DDBJ whole genome shotgun (WGS) entry which is preliminary data.</text>
</comment>
<reference evidence="1 2" key="1">
    <citation type="submission" date="2019-07" db="EMBL/GenBank/DDBJ databases">
        <title>The draft genome sequence of Aquimarina algiphila M91.</title>
        <authorList>
            <person name="Meng X."/>
        </authorList>
    </citation>
    <scope>NUCLEOTIDE SEQUENCE [LARGE SCALE GENOMIC DNA]</scope>
    <source>
        <strain evidence="1 2">M91</strain>
    </source>
</reference>
<keyword evidence="2" id="KW-1185">Reference proteome</keyword>
<name>A0A554VP88_9FLAO</name>
<dbReference type="OrthoDB" id="1163801at2"/>